<organism evidence="1 2">
    <name type="scientific">Micromonospora andamanensis</name>
    <dbReference type="NCBI Taxonomy" id="1287068"/>
    <lineage>
        <taxon>Bacteria</taxon>
        <taxon>Bacillati</taxon>
        <taxon>Actinomycetota</taxon>
        <taxon>Actinomycetes</taxon>
        <taxon>Micromonosporales</taxon>
        <taxon>Micromonosporaceae</taxon>
        <taxon>Micromonospora</taxon>
    </lineage>
</organism>
<gene>
    <name evidence="1" type="ORF">Van01_59100</name>
</gene>
<dbReference type="Proteomes" id="UP000647017">
    <property type="component" value="Unassembled WGS sequence"/>
</dbReference>
<evidence type="ECO:0000313" key="2">
    <source>
        <dbReference type="Proteomes" id="UP000647017"/>
    </source>
</evidence>
<dbReference type="Gene3D" id="3.40.50.300">
    <property type="entry name" value="P-loop containing nucleotide triphosphate hydrolases"/>
    <property type="match status" value="1"/>
</dbReference>
<reference evidence="1 2" key="1">
    <citation type="submission" date="2021-01" db="EMBL/GenBank/DDBJ databases">
        <title>Whole genome shotgun sequence of Verrucosispora andamanensis NBRC 109075.</title>
        <authorList>
            <person name="Komaki H."/>
            <person name="Tamura T."/>
        </authorList>
    </citation>
    <scope>NUCLEOTIDE SEQUENCE [LARGE SCALE GENOMIC DNA]</scope>
    <source>
        <strain evidence="1 2">NBRC 109075</strain>
    </source>
</reference>
<sequence length="246" mass="27836">MTSDPLLCYVHINKNAGNSIIEALLNNYPGRFRQYLVSGRRSNGGPGAKTVDSPDDDVRQIVSEIVEGQHRHDAIALNLPVGIHRRIDRPVRYVTMLREPVDRCVSYWYWAYRKRDTGNLWAALQAGLPVGVAGLPLQFRDDQVRFLSGTTNVETTDDDLALAMKAVEENFAFVGTVERFVECQARLGELLSWKRPATFHLNSGDRDDQRLLPSEAIDIFRAANTRDLELHTWLTRSYLPSVLGRT</sequence>
<dbReference type="InterPro" id="IPR027417">
    <property type="entry name" value="P-loop_NTPase"/>
</dbReference>
<protein>
    <recommendedName>
        <fullName evidence="3">Sulfotransferase family protein</fullName>
    </recommendedName>
</protein>
<comment type="caution">
    <text evidence="1">The sequence shown here is derived from an EMBL/GenBank/DDBJ whole genome shotgun (WGS) entry which is preliminary data.</text>
</comment>
<evidence type="ECO:0008006" key="3">
    <source>
        <dbReference type="Google" id="ProtNLM"/>
    </source>
</evidence>
<proteinExistence type="predicted"/>
<evidence type="ECO:0000313" key="1">
    <source>
        <dbReference type="EMBL" id="GIJ12696.1"/>
    </source>
</evidence>
<dbReference type="RefSeq" id="WP_204014541.1">
    <property type="nucleotide sequence ID" value="NZ_BOOZ01000059.1"/>
</dbReference>
<keyword evidence="2" id="KW-1185">Reference proteome</keyword>
<accession>A0ABQ4I4G9</accession>
<dbReference type="SUPFAM" id="SSF52540">
    <property type="entry name" value="P-loop containing nucleoside triphosphate hydrolases"/>
    <property type="match status" value="1"/>
</dbReference>
<name>A0ABQ4I4G9_9ACTN</name>
<dbReference type="EMBL" id="BOOZ01000059">
    <property type="protein sequence ID" value="GIJ12696.1"/>
    <property type="molecule type" value="Genomic_DNA"/>
</dbReference>